<sequence length="152" mass="16829">MPLSRAQLLKTATKFITNFNDPNPDTIIANRTPTCTHEIRPSFGLARTLTNAEYLHWWKTNTLAVMPGGMHLSVDDSVGPVIDVEMRRVVLYVSSHAESIVGVYENTYVWDLRMDGEGERVEYILEFVDSKTVVEFGARVAAASGQAGAALK</sequence>
<reference evidence="1" key="1">
    <citation type="journal article" date="2020" name="Stud. Mycol.">
        <title>101 Dothideomycetes genomes: a test case for predicting lifestyles and emergence of pathogens.</title>
        <authorList>
            <person name="Haridas S."/>
            <person name="Albert R."/>
            <person name="Binder M."/>
            <person name="Bloem J."/>
            <person name="Labutti K."/>
            <person name="Salamov A."/>
            <person name="Andreopoulos B."/>
            <person name="Baker S."/>
            <person name="Barry K."/>
            <person name="Bills G."/>
            <person name="Bluhm B."/>
            <person name="Cannon C."/>
            <person name="Castanera R."/>
            <person name="Culley D."/>
            <person name="Daum C."/>
            <person name="Ezra D."/>
            <person name="Gonzalez J."/>
            <person name="Henrissat B."/>
            <person name="Kuo A."/>
            <person name="Liang C."/>
            <person name="Lipzen A."/>
            <person name="Lutzoni F."/>
            <person name="Magnuson J."/>
            <person name="Mondo S."/>
            <person name="Nolan M."/>
            <person name="Ohm R."/>
            <person name="Pangilinan J."/>
            <person name="Park H.-J."/>
            <person name="Ramirez L."/>
            <person name="Alfaro M."/>
            <person name="Sun H."/>
            <person name="Tritt A."/>
            <person name="Yoshinaga Y."/>
            <person name="Zwiers L.-H."/>
            <person name="Turgeon B."/>
            <person name="Goodwin S."/>
            <person name="Spatafora J."/>
            <person name="Crous P."/>
            <person name="Grigoriev I."/>
        </authorList>
    </citation>
    <scope>NUCLEOTIDE SEQUENCE</scope>
    <source>
        <strain evidence="1">CBS 627.86</strain>
    </source>
</reference>
<accession>A0A6A5ZEY2</accession>
<organism evidence="1 2">
    <name type="scientific">Lophiotrema nucula</name>
    <dbReference type="NCBI Taxonomy" id="690887"/>
    <lineage>
        <taxon>Eukaryota</taxon>
        <taxon>Fungi</taxon>
        <taxon>Dikarya</taxon>
        <taxon>Ascomycota</taxon>
        <taxon>Pezizomycotina</taxon>
        <taxon>Dothideomycetes</taxon>
        <taxon>Pleosporomycetidae</taxon>
        <taxon>Pleosporales</taxon>
        <taxon>Lophiotremataceae</taxon>
        <taxon>Lophiotrema</taxon>
    </lineage>
</organism>
<keyword evidence="2" id="KW-1185">Reference proteome</keyword>
<evidence type="ECO:0000313" key="1">
    <source>
        <dbReference type="EMBL" id="KAF2118030.1"/>
    </source>
</evidence>
<dbReference type="Proteomes" id="UP000799770">
    <property type="component" value="Unassembled WGS sequence"/>
</dbReference>
<dbReference type="PANTHER" id="PTHR39598:SF1">
    <property type="entry name" value="AUSTINOID BIOSYNTHESIS CLUSTERS PROTEIN F-RELATED"/>
    <property type="match status" value="1"/>
</dbReference>
<dbReference type="PANTHER" id="PTHR39598">
    <property type="entry name" value="AUSTINOL SYNTHESIS PROTEIN F-RELATED"/>
    <property type="match status" value="1"/>
</dbReference>
<dbReference type="OrthoDB" id="3758478at2759"/>
<dbReference type="EMBL" id="ML977318">
    <property type="protein sequence ID" value="KAF2118030.1"/>
    <property type="molecule type" value="Genomic_DNA"/>
</dbReference>
<evidence type="ECO:0008006" key="3">
    <source>
        <dbReference type="Google" id="ProtNLM"/>
    </source>
</evidence>
<dbReference type="InterPro" id="IPR050977">
    <property type="entry name" value="Fungal_Meroterpenoid_Isomerase"/>
</dbReference>
<protein>
    <recommendedName>
        <fullName evidence="3">SnoaL-like domain-containing protein</fullName>
    </recommendedName>
</protein>
<proteinExistence type="predicted"/>
<gene>
    <name evidence="1" type="ORF">BDV96DRAFT_597879</name>
</gene>
<evidence type="ECO:0000313" key="2">
    <source>
        <dbReference type="Proteomes" id="UP000799770"/>
    </source>
</evidence>
<name>A0A6A5ZEY2_9PLEO</name>
<dbReference type="AlphaFoldDB" id="A0A6A5ZEY2"/>